<name>A0A7R9A9Z4_9CRUS</name>
<keyword evidence="2" id="KW-1185">Reference proteome</keyword>
<accession>A0A7R9A9Z4</accession>
<dbReference type="Proteomes" id="UP000677054">
    <property type="component" value="Unassembled WGS sequence"/>
</dbReference>
<organism evidence="1">
    <name type="scientific">Darwinula stevensoni</name>
    <dbReference type="NCBI Taxonomy" id="69355"/>
    <lineage>
        <taxon>Eukaryota</taxon>
        <taxon>Metazoa</taxon>
        <taxon>Ecdysozoa</taxon>
        <taxon>Arthropoda</taxon>
        <taxon>Crustacea</taxon>
        <taxon>Oligostraca</taxon>
        <taxon>Ostracoda</taxon>
        <taxon>Podocopa</taxon>
        <taxon>Podocopida</taxon>
        <taxon>Darwinulocopina</taxon>
        <taxon>Darwinuloidea</taxon>
        <taxon>Darwinulidae</taxon>
        <taxon>Darwinula</taxon>
    </lineage>
</organism>
<evidence type="ECO:0000313" key="2">
    <source>
        <dbReference type="Proteomes" id="UP000677054"/>
    </source>
</evidence>
<dbReference type="EMBL" id="LR902264">
    <property type="protein sequence ID" value="CAD7250248.1"/>
    <property type="molecule type" value="Genomic_DNA"/>
</dbReference>
<dbReference type="EMBL" id="CAJPEV010002747">
    <property type="protein sequence ID" value="CAG0897918.1"/>
    <property type="molecule type" value="Genomic_DNA"/>
</dbReference>
<gene>
    <name evidence="1" type="ORF">DSTB1V02_LOCUS10030</name>
</gene>
<reference evidence="1" key="1">
    <citation type="submission" date="2020-11" db="EMBL/GenBank/DDBJ databases">
        <authorList>
            <person name="Tran Van P."/>
        </authorList>
    </citation>
    <scope>NUCLEOTIDE SEQUENCE</scope>
</reference>
<proteinExistence type="predicted"/>
<dbReference type="AlphaFoldDB" id="A0A7R9A9Z4"/>
<sequence length="190" mass="20323">MPKGEGRTAIYKASAAADIPSVPAGAFHAFELRRSSQLEADFEANMENTRLILVAMLILVALRESVGADACDEGSDACAASCKSRGCESGDCDVGVCKCSQCKAGWCRSCCNCCGWGPSTCGTHVKHYREPAKGLMPAVAENARTLVGDWEHFVWGGMQNDAILMSAGNFSDTPWSKYFIKDIEFSSSVS</sequence>
<evidence type="ECO:0000313" key="1">
    <source>
        <dbReference type="EMBL" id="CAD7250248.1"/>
    </source>
</evidence>
<protein>
    <submittedName>
        <fullName evidence="1">Uncharacterized protein</fullName>
    </submittedName>
</protein>